<evidence type="ECO:0000259" key="6">
    <source>
        <dbReference type="PROSITE" id="PS51826"/>
    </source>
</evidence>
<dbReference type="PROSITE" id="PS51826">
    <property type="entry name" value="PSBD"/>
    <property type="match status" value="1"/>
</dbReference>
<dbReference type="CDD" id="cd06849">
    <property type="entry name" value="lipoyl_domain"/>
    <property type="match status" value="1"/>
</dbReference>
<dbReference type="FunFam" id="2.40.50.100:FF:000010">
    <property type="entry name" value="Acetyltransferase component of pyruvate dehydrogenase complex"/>
    <property type="match status" value="1"/>
</dbReference>
<dbReference type="InterPro" id="IPR004167">
    <property type="entry name" value="PSBD"/>
</dbReference>
<dbReference type="SUPFAM" id="SSF51230">
    <property type="entry name" value="Single hybrid motif"/>
    <property type="match status" value="1"/>
</dbReference>
<evidence type="ECO:0000313" key="7">
    <source>
        <dbReference type="EMBL" id="KAF3166722.1"/>
    </source>
</evidence>
<dbReference type="GO" id="GO:0004742">
    <property type="term" value="F:dihydrolipoyllysine-residue acetyltransferase activity"/>
    <property type="evidence" value="ECO:0007669"/>
    <property type="project" value="TreeGrafter"/>
</dbReference>
<sequence>MTSTMSSALRSSKRLLRPGYSWRAVAARGISSTTRDLKAHNFNMPALSPTMTEGTITSWRINEGDKFAAGDVILEVETDKAQMDVEAQDDGILAKIFVKASKDAVQVGTRIGVLADIEDDISTLEIPPESPSIIPQESSSPPPSSPPKQESTPSSSSSSSSQDQSQAQESTPTPHKPRKNPFIPTPGLVHLLHTNGLQMSDINGTGPQGRVLKGDILAHLGKIDKNKPKSLASDISKLSKLDLSNVTPKKQSLPPKKPEDQQQKQIKKPNPLEEIEVSIPISLAKLNTTQIPVETSIAKAVELANSGLPPSKIPATPGELFDEILGLPSIRREPPKYSVKTSEFKPVPQTLVVADLFDEIIGISKPKSLKQDSSSSSGLQEFKVKVPAIDRDRAEFFLAKVKFSLEQDESVL</sequence>
<dbReference type="PANTHER" id="PTHR23151:SF82">
    <property type="entry name" value="PYRUVATE DEHYDROGENASE COMPLEX PROTEIN X COMPONENT, MITOCHONDRIAL"/>
    <property type="match status" value="1"/>
</dbReference>
<feature type="compositionally biased region" description="Low complexity" evidence="4">
    <location>
        <begin position="125"/>
        <end position="139"/>
    </location>
</feature>
<dbReference type="GO" id="GO:0045254">
    <property type="term" value="C:pyruvate dehydrogenase complex"/>
    <property type="evidence" value="ECO:0007669"/>
    <property type="project" value="InterPro"/>
</dbReference>
<feature type="region of interest" description="Disordered" evidence="4">
    <location>
        <begin position="239"/>
        <end position="271"/>
    </location>
</feature>
<dbReference type="InterPro" id="IPR003016">
    <property type="entry name" value="2-oxoA_DH_lipoyl-BS"/>
</dbReference>
<dbReference type="AlphaFoldDB" id="A0A7C8KH21"/>
<feature type="domain" description="Lipoyl-binding" evidence="5">
    <location>
        <begin position="39"/>
        <end position="118"/>
    </location>
</feature>
<dbReference type="Pfam" id="PF00364">
    <property type="entry name" value="Biotin_lipoyl"/>
    <property type="match status" value="1"/>
</dbReference>
<evidence type="ECO:0000259" key="5">
    <source>
        <dbReference type="PROSITE" id="PS50968"/>
    </source>
</evidence>
<dbReference type="EMBL" id="JAABOE010000097">
    <property type="protein sequence ID" value="KAF3166722.1"/>
    <property type="molecule type" value="Genomic_DNA"/>
</dbReference>
<evidence type="ECO:0000256" key="3">
    <source>
        <dbReference type="ARBA" id="ARBA00022946"/>
    </source>
</evidence>
<evidence type="ECO:0000313" key="8">
    <source>
        <dbReference type="Proteomes" id="UP000479691"/>
    </source>
</evidence>
<dbReference type="InterPro" id="IPR045257">
    <property type="entry name" value="E2/Pdx1"/>
</dbReference>
<proteinExistence type="inferred from homology"/>
<dbReference type="InterPro" id="IPR036625">
    <property type="entry name" value="E3-bd_dom_sf"/>
</dbReference>
<dbReference type="PANTHER" id="PTHR23151">
    <property type="entry name" value="DIHYDROLIPOAMIDE ACETYL/SUCCINYL-TRANSFERASE-RELATED"/>
    <property type="match status" value="1"/>
</dbReference>
<feature type="compositionally biased region" description="Low complexity" evidence="4">
    <location>
        <begin position="147"/>
        <end position="170"/>
    </location>
</feature>
<name>A0A7C8KH21_ORBOL</name>
<dbReference type="InterPro" id="IPR011053">
    <property type="entry name" value="Single_hybrid_motif"/>
</dbReference>
<keyword evidence="2" id="KW-0450">Lipoyl</keyword>
<accession>A0A7C8KH21</accession>
<comment type="similarity">
    <text evidence="1">Belongs to the 2-oxoacid dehydrogenase family.</text>
</comment>
<dbReference type="PROSITE" id="PS50968">
    <property type="entry name" value="BIOTINYL_LIPOYL"/>
    <property type="match status" value="1"/>
</dbReference>
<dbReference type="PROSITE" id="PS00189">
    <property type="entry name" value="LIPOYL"/>
    <property type="match status" value="1"/>
</dbReference>
<evidence type="ECO:0000256" key="2">
    <source>
        <dbReference type="ARBA" id="ARBA00022823"/>
    </source>
</evidence>
<dbReference type="Proteomes" id="UP000479691">
    <property type="component" value="Unassembled WGS sequence"/>
</dbReference>
<dbReference type="Gene3D" id="2.40.50.100">
    <property type="match status" value="1"/>
</dbReference>
<dbReference type="SUPFAM" id="SSF47005">
    <property type="entry name" value="Peripheral subunit-binding domain of 2-oxo acid dehydrogenase complex"/>
    <property type="match status" value="1"/>
</dbReference>
<organism evidence="7 8">
    <name type="scientific">Orbilia oligospora</name>
    <name type="common">Nematode-trapping fungus</name>
    <name type="synonym">Arthrobotrys oligospora</name>
    <dbReference type="NCBI Taxonomy" id="2813651"/>
    <lineage>
        <taxon>Eukaryota</taxon>
        <taxon>Fungi</taxon>
        <taxon>Dikarya</taxon>
        <taxon>Ascomycota</taxon>
        <taxon>Pezizomycotina</taxon>
        <taxon>Orbiliomycetes</taxon>
        <taxon>Orbiliales</taxon>
        <taxon>Orbiliaceae</taxon>
        <taxon>Orbilia</taxon>
    </lineage>
</organism>
<reference evidence="7 8" key="1">
    <citation type="submission" date="2019-06" db="EMBL/GenBank/DDBJ databases">
        <authorList>
            <person name="Palmer J.M."/>
        </authorList>
    </citation>
    <scope>NUCLEOTIDE SEQUENCE [LARGE SCALE GENOMIC DNA]</scope>
    <source>
        <strain evidence="7 8">TWF788</strain>
    </source>
</reference>
<gene>
    <name evidence="7" type="primary">PDX1</name>
    <name evidence="7" type="ORF">TWF788_011563</name>
</gene>
<feature type="region of interest" description="Disordered" evidence="4">
    <location>
        <begin position="125"/>
        <end position="188"/>
    </location>
</feature>
<dbReference type="Pfam" id="PF02817">
    <property type="entry name" value="E3_binding"/>
    <property type="match status" value="1"/>
</dbReference>
<protein>
    <submittedName>
        <fullName evidence="7">Pyridoxine biosynthesis protein</fullName>
    </submittedName>
</protein>
<dbReference type="Gene3D" id="4.10.320.10">
    <property type="entry name" value="E3-binding domain"/>
    <property type="match status" value="1"/>
</dbReference>
<keyword evidence="3" id="KW-0809">Transit peptide</keyword>
<evidence type="ECO:0000256" key="1">
    <source>
        <dbReference type="ARBA" id="ARBA00007317"/>
    </source>
</evidence>
<evidence type="ECO:0000256" key="4">
    <source>
        <dbReference type="SAM" id="MobiDB-lite"/>
    </source>
</evidence>
<comment type="caution">
    <text evidence="7">The sequence shown here is derived from an EMBL/GenBank/DDBJ whole genome shotgun (WGS) entry which is preliminary data.</text>
</comment>
<feature type="domain" description="Peripheral subunit-binding (PSBD)" evidence="6">
    <location>
        <begin position="183"/>
        <end position="220"/>
    </location>
</feature>
<dbReference type="GO" id="GO:0006086">
    <property type="term" value="P:pyruvate decarboxylation to acetyl-CoA"/>
    <property type="evidence" value="ECO:0007669"/>
    <property type="project" value="InterPro"/>
</dbReference>
<dbReference type="InterPro" id="IPR000089">
    <property type="entry name" value="Biotin_lipoyl"/>
</dbReference>